<name>A0A9N9I3A8_9GLOM</name>
<protein>
    <submittedName>
        <fullName evidence="1">14141_t:CDS:1</fullName>
    </submittedName>
</protein>
<dbReference type="AlphaFoldDB" id="A0A9N9I3A8"/>
<dbReference type="Proteomes" id="UP000789405">
    <property type="component" value="Unassembled WGS sequence"/>
</dbReference>
<accession>A0A9N9I3A8</accession>
<keyword evidence="2" id="KW-1185">Reference proteome</keyword>
<gene>
    <name evidence="1" type="ORF">DERYTH_LOCUS14217</name>
</gene>
<organism evidence="1 2">
    <name type="scientific">Dentiscutata erythropus</name>
    <dbReference type="NCBI Taxonomy" id="1348616"/>
    <lineage>
        <taxon>Eukaryota</taxon>
        <taxon>Fungi</taxon>
        <taxon>Fungi incertae sedis</taxon>
        <taxon>Mucoromycota</taxon>
        <taxon>Glomeromycotina</taxon>
        <taxon>Glomeromycetes</taxon>
        <taxon>Diversisporales</taxon>
        <taxon>Gigasporaceae</taxon>
        <taxon>Dentiscutata</taxon>
    </lineage>
</organism>
<sequence length="109" mass="12771">MLYHNYLREYPFPSNQEIYYGILPSLDLNSLNDALVPSQIISEYSENFSVSKLPENEPEVCKINVNNLEKSIKNINDRITNAANDQYKPSYKHEVFVFTFQKHNIRISL</sequence>
<comment type="caution">
    <text evidence="1">The sequence shown here is derived from an EMBL/GenBank/DDBJ whole genome shotgun (WGS) entry which is preliminary data.</text>
</comment>
<proteinExistence type="predicted"/>
<reference evidence="1" key="1">
    <citation type="submission" date="2021-06" db="EMBL/GenBank/DDBJ databases">
        <authorList>
            <person name="Kallberg Y."/>
            <person name="Tangrot J."/>
            <person name="Rosling A."/>
        </authorList>
    </citation>
    <scope>NUCLEOTIDE SEQUENCE</scope>
    <source>
        <strain evidence="1">MA453B</strain>
    </source>
</reference>
<dbReference type="EMBL" id="CAJVPY010010524">
    <property type="protein sequence ID" value="CAG8719590.1"/>
    <property type="molecule type" value="Genomic_DNA"/>
</dbReference>
<evidence type="ECO:0000313" key="2">
    <source>
        <dbReference type="Proteomes" id="UP000789405"/>
    </source>
</evidence>
<evidence type="ECO:0000313" key="1">
    <source>
        <dbReference type="EMBL" id="CAG8719590.1"/>
    </source>
</evidence>